<gene>
    <name evidence="2" type="ORF">LKE05_00170</name>
</gene>
<dbReference type="EMBL" id="JAJEQM010000001">
    <property type="protein sequence ID" value="MCC2209218.1"/>
    <property type="molecule type" value="Genomic_DNA"/>
</dbReference>
<dbReference type="CDD" id="cd05930">
    <property type="entry name" value="A_NRPS"/>
    <property type="match status" value="1"/>
</dbReference>
<reference evidence="2 3" key="1">
    <citation type="submission" date="2021-10" db="EMBL/GenBank/DDBJ databases">
        <title>Anaerobic single-cell dispensing facilitates the cultivation of human gut bacteria.</title>
        <authorList>
            <person name="Afrizal A."/>
        </authorList>
    </citation>
    <scope>NUCLEOTIDE SEQUENCE [LARGE SCALE GENOMIC DNA]</scope>
    <source>
        <strain evidence="2 3">CLA-AA-H232</strain>
    </source>
</reference>
<dbReference type="InterPro" id="IPR020845">
    <property type="entry name" value="AMP-binding_CS"/>
</dbReference>
<dbReference type="PANTHER" id="PTHR45527:SF1">
    <property type="entry name" value="FATTY ACID SYNTHASE"/>
    <property type="match status" value="1"/>
</dbReference>
<dbReference type="GO" id="GO:0044550">
    <property type="term" value="P:secondary metabolite biosynthetic process"/>
    <property type="evidence" value="ECO:0007669"/>
    <property type="project" value="TreeGrafter"/>
</dbReference>
<organism evidence="2 3">
    <name type="scientific">Hominilimicola fabiformis</name>
    <dbReference type="NCBI Taxonomy" id="2885356"/>
    <lineage>
        <taxon>Bacteria</taxon>
        <taxon>Bacillati</taxon>
        <taxon>Bacillota</taxon>
        <taxon>Clostridia</taxon>
        <taxon>Eubacteriales</taxon>
        <taxon>Oscillospiraceae</taxon>
        <taxon>Hominilimicola</taxon>
    </lineage>
</organism>
<accession>A0AAE3DWE4</accession>
<dbReference type="GO" id="GO:0043041">
    <property type="term" value="P:amino acid activation for nonribosomal peptide biosynthetic process"/>
    <property type="evidence" value="ECO:0007669"/>
    <property type="project" value="TreeGrafter"/>
</dbReference>
<name>A0AAE3DWE4_9FIRM</name>
<evidence type="ECO:0000313" key="2">
    <source>
        <dbReference type="EMBL" id="MCC2209218.1"/>
    </source>
</evidence>
<dbReference type="AlphaFoldDB" id="A0AAE3DWE4"/>
<dbReference type="Proteomes" id="UP001198242">
    <property type="component" value="Unassembled WGS sequence"/>
</dbReference>
<dbReference type="GO" id="GO:0005737">
    <property type="term" value="C:cytoplasm"/>
    <property type="evidence" value="ECO:0007669"/>
    <property type="project" value="TreeGrafter"/>
</dbReference>
<dbReference type="InterPro" id="IPR000873">
    <property type="entry name" value="AMP-dep_synth/lig_dom"/>
</dbReference>
<feature type="domain" description="AMP-dependent synthetase/ligase" evidence="1">
    <location>
        <begin position="11"/>
        <end position="371"/>
    </location>
</feature>
<comment type="caution">
    <text evidence="2">The sequence shown here is derived from an EMBL/GenBank/DDBJ whole genome shotgun (WGS) entry which is preliminary data.</text>
</comment>
<evidence type="ECO:0000313" key="3">
    <source>
        <dbReference type="Proteomes" id="UP001198242"/>
    </source>
</evidence>
<dbReference type="RefSeq" id="WP_022229445.1">
    <property type="nucleotide sequence ID" value="NZ_JAJEQM010000001.1"/>
</dbReference>
<dbReference type="PANTHER" id="PTHR45527">
    <property type="entry name" value="NONRIBOSOMAL PEPTIDE SYNTHETASE"/>
    <property type="match status" value="1"/>
</dbReference>
<sequence>MTHLNSAVKLLDRAAEKFNDKIAISDEWSEISFSELQRKGKAVGTALAKTTPQGYMPAPVMVYLKKSISCLVCFMGAMYSANPYVPTAYDMPANRIQKIVDSLQGRGHIITDAQGMETLKTMNIPESMSIHIYEEIVETETDGELIEKTLNSVIDTDPIYIMFTSGSTGAPKGVTVPHRGVIDYAIWVAKTFNINENSILGNQAPFYFDNSIFDIYSCLLTGAKMVIIPETLFMFPVKLPEFVRDNDITTIFWVPTVMINVANSGVLSEIELPKLKNVVFCGEVMPNTQLNIWRKAQPQCTYANLYGPTEISDVCTYYIVDRPFKDSDSLPIGKACENMRIIILNEKNEIAKTNEQGEICVIGTGVSLGYWNNPEITQKAFIQNPVNPYYEERIYRTGDLAYVNDEGLIIYLGRMDNQVKVKGNRIELGEIENAAMCVGGVKGACAVFDEKNQKIVLFIESCEAFRLRKLNLELKKYIPNYMLPGDLVVMEKFPHTANDKIDRVTLKKSLG</sequence>
<dbReference type="SUPFAM" id="SSF56801">
    <property type="entry name" value="Acetyl-CoA synthetase-like"/>
    <property type="match status" value="1"/>
</dbReference>
<dbReference type="Gene3D" id="3.30.300.30">
    <property type="match status" value="1"/>
</dbReference>
<dbReference type="InterPro" id="IPR045851">
    <property type="entry name" value="AMP-bd_C_sf"/>
</dbReference>
<evidence type="ECO:0000259" key="1">
    <source>
        <dbReference type="Pfam" id="PF00501"/>
    </source>
</evidence>
<dbReference type="PROSITE" id="PS00455">
    <property type="entry name" value="AMP_BINDING"/>
    <property type="match status" value="1"/>
</dbReference>
<dbReference type="Pfam" id="PF00501">
    <property type="entry name" value="AMP-binding"/>
    <property type="match status" value="1"/>
</dbReference>
<protein>
    <submittedName>
        <fullName evidence="2">Amino acid adenylation domain-containing protein</fullName>
    </submittedName>
</protein>
<keyword evidence="3" id="KW-1185">Reference proteome</keyword>
<proteinExistence type="predicted"/>
<dbReference type="GO" id="GO:0031177">
    <property type="term" value="F:phosphopantetheine binding"/>
    <property type="evidence" value="ECO:0007669"/>
    <property type="project" value="TreeGrafter"/>
</dbReference>
<dbReference type="Gene3D" id="3.40.50.12780">
    <property type="entry name" value="N-terminal domain of ligase-like"/>
    <property type="match status" value="1"/>
</dbReference>
<dbReference type="InterPro" id="IPR042099">
    <property type="entry name" value="ANL_N_sf"/>
</dbReference>